<dbReference type="GO" id="GO:0035267">
    <property type="term" value="C:NuA4 histone acetyltransferase complex"/>
    <property type="evidence" value="ECO:0000318"/>
    <property type="project" value="GO_Central"/>
</dbReference>
<dbReference type="Gene3D" id="1.10.274.30">
    <property type="entry name" value="MRG domain"/>
    <property type="match status" value="1"/>
</dbReference>
<evidence type="ECO:0000256" key="6">
    <source>
        <dbReference type="ARBA" id="ARBA00023163"/>
    </source>
</evidence>
<dbReference type="PANTHER" id="PTHR10880:SF48">
    <property type="entry name" value="MORTALITY FACTOR 4 LIKE 2"/>
    <property type="match status" value="1"/>
</dbReference>
<dbReference type="SMART" id="SM00298">
    <property type="entry name" value="CHROMO"/>
    <property type="match status" value="1"/>
</dbReference>
<feature type="domain" description="Chromo" evidence="12">
    <location>
        <begin position="9"/>
        <end position="78"/>
    </location>
</feature>
<evidence type="ECO:0000256" key="8">
    <source>
        <dbReference type="ARBA" id="ARBA00023204"/>
    </source>
</evidence>
<keyword evidence="4" id="KW-0007">Acetylation</keyword>
<comment type="subcellular location">
    <subcellularLocation>
        <location evidence="1">Nucleus</location>
    </subcellularLocation>
</comment>
<dbReference type="KEGG" id="tad:TRIADDRAFT_60384"/>
<protein>
    <recommendedName>
        <fullName evidence="10">Mortality factor 4-like protein 1</fullName>
    </recommendedName>
</protein>
<dbReference type="InterPro" id="IPR008676">
    <property type="entry name" value="MRG"/>
</dbReference>
<evidence type="ECO:0000256" key="9">
    <source>
        <dbReference type="ARBA" id="ARBA00023242"/>
    </source>
</evidence>
<dbReference type="STRING" id="10228.B3S828"/>
<dbReference type="InterPro" id="IPR026541">
    <property type="entry name" value="MRG_dom"/>
</dbReference>
<keyword evidence="6" id="KW-0804">Transcription</keyword>
<evidence type="ECO:0000256" key="5">
    <source>
        <dbReference type="ARBA" id="ARBA00023015"/>
    </source>
</evidence>
<dbReference type="PANTHER" id="PTHR10880">
    <property type="entry name" value="MORTALITY FACTOR 4-LIKE PROTEIN"/>
    <property type="match status" value="1"/>
</dbReference>
<dbReference type="InterPro" id="IPR038217">
    <property type="entry name" value="MRG_C_sf"/>
</dbReference>
<dbReference type="AlphaFoldDB" id="B3S828"/>
<dbReference type="InterPro" id="IPR000953">
    <property type="entry name" value="Chromo/chromo_shadow_dom"/>
</dbReference>
<dbReference type="GeneID" id="6757663"/>
<dbReference type="InterPro" id="IPR053820">
    <property type="entry name" value="MSL3_chromo-like"/>
</dbReference>
<evidence type="ECO:0000256" key="3">
    <source>
        <dbReference type="ARBA" id="ARBA00022853"/>
    </source>
</evidence>
<dbReference type="Gene3D" id="2.30.30.140">
    <property type="match status" value="1"/>
</dbReference>
<dbReference type="CTD" id="6757663"/>
<evidence type="ECO:0000256" key="10">
    <source>
        <dbReference type="ARBA" id="ARBA00071326"/>
    </source>
</evidence>
<dbReference type="PhylomeDB" id="B3S828"/>
<evidence type="ECO:0000256" key="1">
    <source>
        <dbReference type="ARBA" id="ARBA00004123"/>
    </source>
</evidence>
<reference evidence="13 14" key="1">
    <citation type="journal article" date="2008" name="Nature">
        <title>The Trichoplax genome and the nature of placozoans.</title>
        <authorList>
            <person name="Srivastava M."/>
            <person name="Begovic E."/>
            <person name="Chapman J."/>
            <person name="Putnam N.H."/>
            <person name="Hellsten U."/>
            <person name="Kawashima T."/>
            <person name="Kuo A."/>
            <person name="Mitros T."/>
            <person name="Salamov A."/>
            <person name="Carpenter M.L."/>
            <person name="Signorovitch A.Y."/>
            <person name="Moreno M.A."/>
            <person name="Kamm K."/>
            <person name="Grimwood J."/>
            <person name="Schmutz J."/>
            <person name="Shapiro H."/>
            <person name="Grigoriev I.V."/>
            <person name="Buss L.W."/>
            <person name="Schierwater B."/>
            <person name="Dellaporta S.L."/>
            <person name="Rokhsar D.S."/>
        </authorList>
    </citation>
    <scope>NUCLEOTIDE SEQUENCE [LARGE SCALE GENOMIC DNA]</scope>
    <source>
        <strain evidence="13 14">Grell-BS-1999</strain>
    </source>
</reference>
<dbReference type="FunCoup" id="B3S828">
    <property type="interactions" value="2180"/>
</dbReference>
<feature type="region of interest" description="Disordered" evidence="11">
    <location>
        <begin position="85"/>
        <end position="128"/>
    </location>
</feature>
<name>B3S828_TRIAD</name>
<evidence type="ECO:0000256" key="11">
    <source>
        <dbReference type="SAM" id="MobiDB-lite"/>
    </source>
</evidence>
<dbReference type="CDD" id="cd18983">
    <property type="entry name" value="CBD_MSL3_like"/>
    <property type="match status" value="1"/>
</dbReference>
<dbReference type="eggNOG" id="KOG3001">
    <property type="taxonomic scope" value="Eukaryota"/>
</dbReference>
<dbReference type="SUPFAM" id="SSF54160">
    <property type="entry name" value="Chromo domain-like"/>
    <property type="match status" value="1"/>
</dbReference>
<proteinExistence type="predicted"/>
<keyword evidence="3" id="KW-0156">Chromatin regulator</keyword>
<dbReference type="PROSITE" id="PS51640">
    <property type="entry name" value="MRG"/>
    <property type="match status" value="1"/>
</dbReference>
<dbReference type="Proteomes" id="UP000009022">
    <property type="component" value="Unassembled WGS sequence"/>
</dbReference>
<keyword evidence="7" id="KW-0233">DNA recombination</keyword>
<evidence type="ECO:0000256" key="7">
    <source>
        <dbReference type="ARBA" id="ARBA00023172"/>
    </source>
</evidence>
<evidence type="ECO:0000313" key="13">
    <source>
        <dbReference type="EMBL" id="EDV21121.1"/>
    </source>
</evidence>
<evidence type="ECO:0000259" key="12">
    <source>
        <dbReference type="SMART" id="SM00298"/>
    </source>
</evidence>
<keyword evidence="9" id="KW-0539">Nucleus</keyword>
<organism evidence="13 14">
    <name type="scientific">Trichoplax adhaerens</name>
    <name type="common">Trichoplax reptans</name>
    <dbReference type="NCBI Taxonomy" id="10228"/>
    <lineage>
        <taxon>Eukaryota</taxon>
        <taxon>Metazoa</taxon>
        <taxon>Placozoa</taxon>
        <taxon>Uniplacotomia</taxon>
        <taxon>Trichoplacea</taxon>
        <taxon>Trichoplacidae</taxon>
        <taxon>Trichoplax</taxon>
    </lineage>
</organism>
<dbReference type="GO" id="GO:0006355">
    <property type="term" value="P:regulation of DNA-templated transcription"/>
    <property type="evidence" value="ECO:0007669"/>
    <property type="project" value="InterPro"/>
</dbReference>
<dbReference type="Pfam" id="PF05712">
    <property type="entry name" value="MRG"/>
    <property type="match status" value="1"/>
</dbReference>
<gene>
    <name evidence="13" type="ORF">TRIADDRAFT_60384</name>
</gene>
<dbReference type="Pfam" id="PF22732">
    <property type="entry name" value="MSL3_chromo-like"/>
    <property type="match status" value="1"/>
</dbReference>
<dbReference type="FunFam" id="2.30.30.140:FF:000024">
    <property type="entry name" value="Mortality factor 4-like protein 1"/>
    <property type="match status" value="1"/>
</dbReference>
<dbReference type="FunFam" id="1.10.274.30:FF:000001">
    <property type="entry name" value="Mortality factor 4-like protein 1"/>
    <property type="match status" value="1"/>
</dbReference>
<keyword evidence="5" id="KW-0805">Transcription regulation</keyword>
<evidence type="ECO:0000313" key="14">
    <source>
        <dbReference type="Proteomes" id="UP000009022"/>
    </source>
</evidence>
<dbReference type="OrthoDB" id="124855at2759"/>
<keyword evidence="2" id="KW-0227">DNA damage</keyword>
<evidence type="ECO:0000256" key="4">
    <source>
        <dbReference type="ARBA" id="ARBA00022990"/>
    </source>
</evidence>
<evidence type="ECO:0000256" key="2">
    <source>
        <dbReference type="ARBA" id="ARBA00022763"/>
    </source>
</evidence>
<dbReference type="GO" id="GO:0006310">
    <property type="term" value="P:DNA recombination"/>
    <property type="evidence" value="ECO:0007669"/>
    <property type="project" value="UniProtKB-KW"/>
</dbReference>
<dbReference type="GO" id="GO:0006325">
    <property type="term" value="P:chromatin organization"/>
    <property type="evidence" value="ECO:0007669"/>
    <property type="project" value="UniProtKB-KW"/>
</dbReference>
<dbReference type="HOGENOM" id="CLU_039566_1_1_1"/>
<keyword evidence="8" id="KW-0234">DNA repair</keyword>
<dbReference type="GO" id="GO:0006281">
    <property type="term" value="P:DNA repair"/>
    <property type="evidence" value="ECO:0007669"/>
    <property type="project" value="UniProtKB-KW"/>
</dbReference>
<sequence>MADTGKPMFADSERVLCYHGPLLYESKCIKFEIDDNNGKMKYLIHYNGWNKNWDEWVPEDRVLKYNDENLQLQKDLKLRYPNVRRTRKKMGEKEKGASTPSAIDKATSRVEPTRRKRGRNEQSIESEDGVTAKGEIKIKLPEEMKRWLIDDYDFINRQKRLIKLPRKFAVDDILDSYIKEKRGSPAAVSGLAREITLGLRTYFNSMLGSQLLYKFERPQYAEILKTNSKDTSLSQIYGAEHLLRLFVKLGNVMTYTTLDEKNINLVQHFVDDILMYIHRNESIFLTSEYETAPPEYNRKLI</sequence>
<dbReference type="EMBL" id="DS985255">
    <property type="protein sequence ID" value="EDV21121.1"/>
    <property type="molecule type" value="Genomic_DNA"/>
</dbReference>
<accession>B3S828</accession>
<dbReference type="PIRSF" id="PIRSF038133">
    <property type="entry name" value="HAT_Nua4_EAF3/MRG15"/>
    <property type="match status" value="1"/>
</dbReference>
<dbReference type="InParanoid" id="B3S828"/>
<dbReference type="GO" id="GO:0005634">
    <property type="term" value="C:nucleus"/>
    <property type="evidence" value="ECO:0007669"/>
    <property type="project" value="UniProtKB-SubCell"/>
</dbReference>
<dbReference type="InterPro" id="IPR016197">
    <property type="entry name" value="Chromo-like_dom_sf"/>
</dbReference>
<dbReference type="RefSeq" id="XP_002116451.1">
    <property type="nucleotide sequence ID" value="XM_002116415.1"/>
</dbReference>
<keyword evidence="14" id="KW-1185">Reference proteome</keyword>
<dbReference type="OMA" id="GLQTYFD"/>